<dbReference type="InterPro" id="IPR050490">
    <property type="entry name" value="Bact_solute-bd_prot1"/>
</dbReference>
<comment type="subcellular location">
    <subcellularLocation>
        <location evidence="1">Periplasm</location>
    </subcellularLocation>
</comment>
<reference evidence="8 9" key="1">
    <citation type="submission" date="2023-03" db="EMBL/GenBank/DDBJ databases">
        <title>Novel Species.</title>
        <authorList>
            <person name="Ma S."/>
        </authorList>
    </citation>
    <scope>NUCLEOTIDE SEQUENCE [LARGE SCALE GENOMIC DNA]</scope>
    <source>
        <strain evidence="8 9">B11</strain>
    </source>
</reference>
<evidence type="ECO:0000256" key="5">
    <source>
        <dbReference type="ARBA" id="ARBA00023136"/>
    </source>
</evidence>
<evidence type="ECO:0000256" key="4">
    <source>
        <dbReference type="ARBA" id="ARBA00022729"/>
    </source>
</evidence>
<evidence type="ECO:0000256" key="7">
    <source>
        <dbReference type="ARBA" id="ARBA00023288"/>
    </source>
</evidence>
<dbReference type="PANTHER" id="PTHR43649">
    <property type="entry name" value="ARABINOSE-BINDING PROTEIN-RELATED"/>
    <property type="match status" value="1"/>
</dbReference>
<organism evidence="8 9">
    <name type="scientific">Thermatribacter velox</name>
    <dbReference type="NCBI Taxonomy" id="3039681"/>
    <lineage>
        <taxon>Bacteria</taxon>
        <taxon>Pseudomonadati</taxon>
        <taxon>Atribacterota</taxon>
        <taxon>Atribacteria</taxon>
        <taxon>Atribacterales</taxon>
        <taxon>Thermatribacteraceae</taxon>
        <taxon>Thermatribacter</taxon>
    </lineage>
</organism>
<dbReference type="Proteomes" id="UP001461341">
    <property type="component" value="Chromosome"/>
</dbReference>
<accession>A0ABZ2YCV1</accession>
<dbReference type="RefSeq" id="WP_369018589.1">
    <property type="nucleotide sequence ID" value="NZ_CP121689.1"/>
</dbReference>
<protein>
    <submittedName>
        <fullName evidence="8">Sugar ABC transporter substrate-binding protein</fullName>
    </submittedName>
</protein>
<evidence type="ECO:0000256" key="6">
    <source>
        <dbReference type="ARBA" id="ARBA00023139"/>
    </source>
</evidence>
<dbReference type="Pfam" id="PF01547">
    <property type="entry name" value="SBP_bac_1"/>
    <property type="match status" value="1"/>
</dbReference>
<evidence type="ECO:0000256" key="3">
    <source>
        <dbReference type="ARBA" id="ARBA00022475"/>
    </source>
</evidence>
<sequence>MRKRSFIIVSMMVMICVFVITGIVSAAGEVVLKIWDTAAPLRDPYRKMIFEKFEKENPGIKVEFEGIPWGQFMEKIITSIAAGTAPDVIRFGYAPRFASRGMLVPLDDFINGPDGLDLSEYVDGALNAAHMWEGKIYALPHNLVPYGVFYNLSILEGAGASIPQTFEEFVALAEKLTVKDEKGEFVQRGVQISEYVDYMILFLYNRGARDVEVYNHSVKELTLNTPEGVQGLTDLAKLYQSGAAIFANNEQPFVTGYTAMWITQSNDAFMFRPEAYPDFKFDFSLLPPPEGREAVLAGVSRDGAFIPVTSKHKDLAWKLCKAYASKEATALLYQGKYGTLPPFKDILVTPPATPAYEPYQKDPFLRKLAQIVSKNKMISPIYHWHMEGEEIGNIMTEEFGLAVRGAKSPQEALDSMTKRINEILQR</sequence>
<dbReference type="InterPro" id="IPR006059">
    <property type="entry name" value="SBP"/>
</dbReference>
<evidence type="ECO:0000313" key="9">
    <source>
        <dbReference type="Proteomes" id="UP001461341"/>
    </source>
</evidence>
<dbReference type="Gene3D" id="3.40.190.10">
    <property type="entry name" value="Periplasmic binding protein-like II"/>
    <property type="match status" value="1"/>
</dbReference>
<proteinExistence type="inferred from homology"/>
<comment type="similarity">
    <text evidence="2">Belongs to the bacterial solute-binding protein 1 family.</text>
</comment>
<keyword evidence="3" id="KW-1003">Cell membrane</keyword>
<dbReference type="PANTHER" id="PTHR43649:SF33">
    <property type="entry name" value="POLYGALACTURONAN_RHAMNOGALACTURONAN-BINDING PROTEIN YTCQ"/>
    <property type="match status" value="1"/>
</dbReference>
<evidence type="ECO:0000313" key="8">
    <source>
        <dbReference type="EMBL" id="WZL76427.1"/>
    </source>
</evidence>
<evidence type="ECO:0000256" key="2">
    <source>
        <dbReference type="ARBA" id="ARBA00008520"/>
    </source>
</evidence>
<dbReference type="EMBL" id="CP121689">
    <property type="protein sequence ID" value="WZL76427.1"/>
    <property type="molecule type" value="Genomic_DNA"/>
</dbReference>
<keyword evidence="4" id="KW-0732">Signal</keyword>
<evidence type="ECO:0000256" key="1">
    <source>
        <dbReference type="ARBA" id="ARBA00004418"/>
    </source>
</evidence>
<keyword evidence="7" id="KW-0449">Lipoprotein</keyword>
<dbReference type="CDD" id="cd13585">
    <property type="entry name" value="PBP2_TMBP_like"/>
    <property type="match status" value="1"/>
</dbReference>
<keyword evidence="9" id="KW-1185">Reference proteome</keyword>
<gene>
    <name evidence="8" type="ORF">QBE54_01455</name>
</gene>
<keyword evidence="6" id="KW-0564">Palmitate</keyword>
<dbReference type="SUPFAM" id="SSF53850">
    <property type="entry name" value="Periplasmic binding protein-like II"/>
    <property type="match status" value="1"/>
</dbReference>
<name>A0ABZ2YCV1_9BACT</name>
<keyword evidence="5" id="KW-0472">Membrane</keyword>